<proteinExistence type="predicted"/>
<dbReference type="AlphaFoldDB" id="A0A1S4ARH3"/>
<feature type="region of interest" description="Disordered" evidence="1">
    <location>
        <begin position="126"/>
        <end position="151"/>
    </location>
</feature>
<gene>
    <name evidence="2" type="primary">LOC107800645</name>
</gene>
<name>A0A1S4ARH3_TOBAC</name>
<feature type="compositionally biased region" description="Basic and acidic residues" evidence="1">
    <location>
        <begin position="287"/>
        <end position="296"/>
    </location>
</feature>
<dbReference type="OrthoDB" id="1306281at2759"/>
<evidence type="ECO:0000256" key="1">
    <source>
        <dbReference type="SAM" id="MobiDB-lite"/>
    </source>
</evidence>
<accession>A0A1S4ARH3</accession>
<dbReference type="KEGG" id="nta:107800645"/>
<evidence type="ECO:0000313" key="2">
    <source>
        <dbReference type="RefSeq" id="XP_016479347.1"/>
    </source>
</evidence>
<dbReference type="STRING" id="4097.A0A1S4ARH3"/>
<dbReference type="PaxDb" id="4097-A0A1S4ARH3"/>
<sequence length="335" mass="36848">MDTEGTTASENKQKIAKGIGSQLKITSVNDRTCEASQEHAAVTPTMQISNQEPAKNVFEILSQSMEFFGEHADDSGLQLISMGNNQQSNAANKKKWADQVEEEEHDSAEMYLGTNKYAATLLPATPRSNEASEKVQKEQVSNSTSTASKRRGLSPNVVVFVHSGHQQKTNNSADSKEIQISSSNMAVATGISTSITATYNLTPTNIIHALVSHDMETLRGLDNQRKDQIALSNKYRHIDDFGMHMGQDFYEEGEGGALLDATFNIIAREGDLSPRHVRSGSNKYKKKAPDIQHSWDSKATQEVVIRKPPMRNAKQKGVVPTTSTRSKGQREIDNV</sequence>
<feature type="compositionally biased region" description="Basic residues" evidence="1">
    <location>
        <begin position="275"/>
        <end position="286"/>
    </location>
</feature>
<feature type="compositionally biased region" description="Polar residues" evidence="1">
    <location>
        <begin position="138"/>
        <end position="147"/>
    </location>
</feature>
<reference evidence="2" key="1">
    <citation type="submission" date="2025-08" db="UniProtKB">
        <authorList>
            <consortium name="RefSeq"/>
        </authorList>
    </citation>
    <scope>IDENTIFICATION</scope>
</reference>
<organism evidence="2">
    <name type="scientific">Nicotiana tabacum</name>
    <name type="common">Common tobacco</name>
    <dbReference type="NCBI Taxonomy" id="4097"/>
    <lineage>
        <taxon>Eukaryota</taxon>
        <taxon>Viridiplantae</taxon>
        <taxon>Streptophyta</taxon>
        <taxon>Embryophyta</taxon>
        <taxon>Tracheophyta</taxon>
        <taxon>Spermatophyta</taxon>
        <taxon>Magnoliopsida</taxon>
        <taxon>eudicotyledons</taxon>
        <taxon>Gunneridae</taxon>
        <taxon>Pentapetalae</taxon>
        <taxon>asterids</taxon>
        <taxon>lamiids</taxon>
        <taxon>Solanales</taxon>
        <taxon>Solanaceae</taxon>
        <taxon>Nicotianoideae</taxon>
        <taxon>Nicotianeae</taxon>
        <taxon>Nicotiana</taxon>
    </lineage>
</organism>
<feature type="region of interest" description="Disordered" evidence="1">
    <location>
        <begin position="274"/>
        <end position="335"/>
    </location>
</feature>
<protein>
    <submittedName>
        <fullName evidence="2">Uncharacterized protein</fullName>
    </submittedName>
</protein>
<dbReference type="RefSeq" id="XP_016479347.1">
    <property type="nucleotide sequence ID" value="XM_016623861.1"/>
</dbReference>